<dbReference type="RefSeq" id="WP_233130891.1">
    <property type="nucleotide sequence ID" value="NZ_MPSB01000010.1"/>
</dbReference>
<reference evidence="1 2" key="1">
    <citation type="submission" date="2016-11" db="EMBL/GenBank/DDBJ databases">
        <title>Genome sequence of Sphingomonas jeddahensis G39.</title>
        <authorList>
            <person name="Poehlein A."/>
            <person name="Wuebbeler J.H."/>
            <person name="Steinbuechel A."/>
            <person name="Daniel R."/>
        </authorList>
    </citation>
    <scope>NUCLEOTIDE SEQUENCE [LARGE SCALE GENOMIC DNA]</scope>
    <source>
        <strain evidence="1 2">G39</strain>
    </source>
</reference>
<accession>A0A1V2ESL6</accession>
<dbReference type="AlphaFoldDB" id="A0A1V2ESL6"/>
<dbReference type="Proteomes" id="UP000188729">
    <property type="component" value="Unassembled WGS sequence"/>
</dbReference>
<protein>
    <submittedName>
        <fullName evidence="1">Uncharacterized protein</fullName>
    </submittedName>
</protein>
<sequence>MAKTIKPAPVPLASSPLRAALALLLAGLLLLPGAATRAASNAFDLAGPALRISVTHDGLTLPLSQVPNLSAGDRLRVVADLPADQGAHYRMVLAFLRGATNPPPKNWLIETRTWKPKEAAIDARVPENAQQAIVFLVPDTGGAFDAVVKAVRDQPGAFVRASQELNQAMLDRTRLETFLDAIRRHPPTDAARLSPRLAESLAIKLDAGCLLGQADPRAACLTQDGGATVLADSQTSSIAQTLAGAPANIALQLSATPQGGFGYYSAYIGVVRDLAQMLGAFQSAQLRFIPALGVPREGRIELLLNTAPSFSRPQSVLVAALPNVAPPTLPVLTPAAGPRLCLAAPKLVLPVSGAPLVFSTDYPRAMTLRVPTATGRMLDLPVTPDPAQGGFVVSNANVPADAPGAEAEGRIQGFWGFQPFDGPRFRFTNAATGSWRPDGTTLVVGRETPLVLSGGVPSCVAEIWLERDTTRRAVDWSAGADGTLSLKVPLADIAPGKVAILIRSHGVEQPQRLEMRAYAEVSRLAGFTVHVGDRSAVLTGTRLDQVTSVALGGVTFRPETLGRDGAVDRLVMRADGDLVAISPGTHPARALLNDGRGVKLAATVAPPRPDVSLVSQSLARLGPAPAVPLAIAAQGFLPQDHRLTFSLRAEGPTRFTPGDRVEIEATATRIVARLPVQLQDAHIAIASLDPVAALGEAAHGPLRFRLIQGEAASDWQPLTTLVRVPRLTGVTCTQAACVIGGTGLFLVRSIAGRGDVPIPDGFTGTSITVPRPDGETLALHLRDSPGAIAAVTLPADAPSM</sequence>
<dbReference type="STRING" id="1915074.SPHI_22000"/>
<keyword evidence="2" id="KW-1185">Reference proteome</keyword>
<evidence type="ECO:0000313" key="2">
    <source>
        <dbReference type="Proteomes" id="UP000188729"/>
    </source>
</evidence>
<evidence type="ECO:0000313" key="1">
    <source>
        <dbReference type="EMBL" id="ONF95533.1"/>
    </source>
</evidence>
<comment type="caution">
    <text evidence="1">The sequence shown here is derived from an EMBL/GenBank/DDBJ whole genome shotgun (WGS) entry which is preliminary data.</text>
</comment>
<proteinExistence type="predicted"/>
<gene>
    <name evidence="1" type="ORF">SPHI_22000</name>
</gene>
<organism evidence="1 2">
    <name type="scientific">Sphingomonas jeddahensis</name>
    <dbReference type="NCBI Taxonomy" id="1915074"/>
    <lineage>
        <taxon>Bacteria</taxon>
        <taxon>Pseudomonadati</taxon>
        <taxon>Pseudomonadota</taxon>
        <taxon>Alphaproteobacteria</taxon>
        <taxon>Sphingomonadales</taxon>
        <taxon>Sphingomonadaceae</taxon>
        <taxon>Sphingomonas</taxon>
    </lineage>
</organism>
<dbReference type="EMBL" id="MPSB01000010">
    <property type="protein sequence ID" value="ONF95533.1"/>
    <property type="molecule type" value="Genomic_DNA"/>
</dbReference>
<name>A0A1V2ESL6_9SPHN</name>